<reference evidence="1 2" key="1">
    <citation type="submission" date="2016-03" db="EMBL/GenBank/DDBJ databases">
        <title>EvidentialGene: Evidence-directed Construction of Genes on Genomes.</title>
        <authorList>
            <person name="Gilbert D.G."/>
            <person name="Choi J.-H."/>
            <person name="Mockaitis K."/>
            <person name="Colbourne J."/>
            <person name="Pfrender M."/>
        </authorList>
    </citation>
    <scope>NUCLEOTIDE SEQUENCE [LARGE SCALE GENOMIC DNA]</scope>
    <source>
        <strain evidence="1 2">Xinb3</strain>
        <tissue evidence="1">Complete organism</tissue>
    </source>
</reference>
<protein>
    <submittedName>
        <fullName evidence="1">Uncharacterized protein</fullName>
    </submittedName>
</protein>
<proteinExistence type="predicted"/>
<dbReference type="AlphaFoldDB" id="A0A164F8N9"/>
<accession>A0A164F8N9</accession>
<gene>
    <name evidence="1" type="ORF">APZ42_007511</name>
</gene>
<comment type="caution">
    <text evidence="1">The sequence shown here is derived from an EMBL/GenBank/DDBJ whole genome shotgun (WGS) entry which is preliminary data.</text>
</comment>
<keyword evidence="2" id="KW-1185">Reference proteome</keyword>
<dbReference type="EMBL" id="LRGB01020980">
    <property type="protein sequence ID" value="KZR97547.1"/>
    <property type="molecule type" value="Genomic_DNA"/>
</dbReference>
<evidence type="ECO:0000313" key="1">
    <source>
        <dbReference type="EMBL" id="KZR97547.1"/>
    </source>
</evidence>
<evidence type="ECO:0000313" key="2">
    <source>
        <dbReference type="Proteomes" id="UP000076858"/>
    </source>
</evidence>
<sequence length="42" mass="5155">KIKNLYNVISICQETIKTFYFYHTFETHHKIIRIVNSDHLFV</sequence>
<feature type="non-terminal residue" evidence="1">
    <location>
        <position position="1"/>
    </location>
</feature>
<organism evidence="1 2">
    <name type="scientific">Daphnia magna</name>
    <dbReference type="NCBI Taxonomy" id="35525"/>
    <lineage>
        <taxon>Eukaryota</taxon>
        <taxon>Metazoa</taxon>
        <taxon>Ecdysozoa</taxon>
        <taxon>Arthropoda</taxon>
        <taxon>Crustacea</taxon>
        <taxon>Branchiopoda</taxon>
        <taxon>Diplostraca</taxon>
        <taxon>Cladocera</taxon>
        <taxon>Anomopoda</taxon>
        <taxon>Daphniidae</taxon>
        <taxon>Daphnia</taxon>
    </lineage>
</organism>
<dbReference type="Proteomes" id="UP000076858">
    <property type="component" value="Unassembled WGS sequence"/>
</dbReference>
<name>A0A164F8N9_9CRUS</name>